<organism evidence="3 4">
    <name type="scientific">Coemansia thaxteri</name>
    <dbReference type="NCBI Taxonomy" id="2663907"/>
    <lineage>
        <taxon>Eukaryota</taxon>
        <taxon>Fungi</taxon>
        <taxon>Fungi incertae sedis</taxon>
        <taxon>Zoopagomycota</taxon>
        <taxon>Kickxellomycotina</taxon>
        <taxon>Kickxellomycetes</taxon>
        <taxon>Kickxellales</taxon>
        <taxon>Kickxellaceae</taxon>
        <taxon>Coemansia</taxon>
    </lineage>
</organism>
<feature type="region of interest" description="Disordered" evidence="1">
    <location>
        <begin position="1"/>
        <end position="28"/>
    </location>
</feature>
<evidence type="ECO:0000259" key="2">
    <source>
        <dbReference type="SMART" id="SM01342"/>
    </source>
</evidence>
<keyword evidence="4" id="KW-1185">Reference proteome</keyword>
<comment type="caution">
    <text evidence="3">The sequence shown here is derived from an EMBL/GenBank/DDBJ whole genome shotgun (WGS) entry which is preliminary data.</text>
</comment>
<evidence type="ECO:0000256" key="1">
    <source>
        <dbReference type="SAM" id="MobiDB-lite"/>
    </source>
</evidence>
<dbReference type="InterPro" id="IPR021668">
    <property type="entry name" value="TAN"/>
</dbReference>
<protein>
    <recommendedName>
        <fullName evidence="2">Telomere-length maintenance and DNA damage repair domain-containing protein</fullName>
    </recommendedName>
</protein>
<reference evidence="3" key="1">
    <citation type="submission" date="2022-07" db="EMBL/GenBank/DDBJ databases">
        <title>Phylogenomic reconstructions and comparative analyses of Kickxellomycotina fungi.</title>
        <authorList>
            <person name="Reynolds N.K."/>
            <person name="Stajich J.E."/>
            <person name="Barry K."/>
            <person name="Grigoriev I.V."/>
            <person name="Crous P."/>
            <person name="Smith M.E."/>
        </authorList>
    </citation>
    <scope>NUCLEOTIDE SEQUENCE</scope>
    <source>
        <strain evidence="3">IMI 214461</strain>
    </source>
</reference>
<evidence type="ECO:0000313" key="3">
    <source>
        <dbReference type="EMBL" id="KAJ2002143.1"/>
    </source>
</evidence>
<gene>
    <name evidence="3" type="ORF">H4R26_003754</name>
</gene>
<dbReference type="AlphaFoldDB" id="A0A9W8BBY7"/>
<dbReference type="SMART" id="SM01342">
    <property type="entry name" value="TAN"/>
    <property type="match status" value="1"/>
</dbReference>
<proteinExistence type="predicted"/>
<dbReference type="OrthoDB" id="381190at2759"/>
<feature type="domain" description="Telomere-length maintenance and DNA damage repair" evidence="2">
    <location>
        <begin position="31"/>
        <end position="194"/>
    </location>
</feature>
<dbReference type="EMBL" id="JANBQF010000331">
    <property type="protein sequence ID" value="KAJ2002143.1"/>
    <property type="molecule type" value="Genomic_DNA"/>
</dbReference>
<evidence type="ECO:0000313" key="4">
    <source>
        <dbReference type="Proteomes" id="UP001150907"/>
    </source>
</evidence>
<sequence>MSEPPRQSRRRVAVASREEPEAAAAGWTAGQSSSAIDVQLKLIESPKATERAQGIQQLAEVLREDGLGAQVLAASLSSSTWEQVITWTARILIKESQNYVNRHGSEWPQLSAAAERLRSKIQTQYSGHIRHIWIAAMPHLPEKLARFLTKHIVESIDESPCLAGVLGTDFAKALRAWAAHEPHVLGCRDGRAEAIVDMCIQWLSSRISSSGGGTAESQMSVDSVSDLGVAPGDVEYAMTLLAIMTAASPARLARLGDRVLGFCAEYCRYYHRENACFTAILDTVNVILLATADEQVVGHAERIRSLLSCSLRLWPSRSVHVKHSALYSIRILTRLAAHVLRDSHESDVHALMELALKSLTSGPWDKFKFMLLPSSLQSTWPLVRGQSRDSSAKASLSPRERLAMLWPMIEPNQMAFFDTVSFLVATLTARSVSAESASVQGRRKKKARLAPTPLSRLLTTMGSDDSAASSSGAAQVVWFIVNFYSDKLGHAQCLELLHDIQALLQSSDMSQNGDLAQWTLGIYYSLAHLETLDRELGAAVHATFDSLWKQAISGLEAGLAGAAALVCYMLHRCSGSGTDVCLLCQQAADALALCPSKHAADVTQLTLLLSPSSQFAKGAKQISSNEPTAKLLSQAALQLCNYAAKQRWPLGYFSRVVGRSLALPDSIAQTSGSEAQSAQLSSSLCVPSGEWSNEVRFLSVLQTLDALADSSNVCEEMLAHHPPTIPSCPETYDFSVPESSFACHSSLSLKQWSLVARKLLKWVEQCTEHEHSHLVQEALPYIAYTLRLIFKHTSSIEQTTMHIDASSEKSLAAQIANDFSERLLAFITDSRSPALTWHTLSFVHMWPESYAQLAGLEGSVSWLLAALFDSENPTLLCELAWGSAGGRTRSPGFASRDQRESQVSGSAETQHHRSPAGGDGNASISQTAEAYMLCTSAGLVHAPWTPIVAVLSTLAERHDELRMELASRLDDLIDTLDGTPLLAVSELIAHCILLAAPLARAPLLDKLQHRTLALLDDYGYVGHMPTLFSVMQAVRAVLQLGYKIGHSSGEDLPRFVAWLSMESQAGQVAPFVETHFMRVIAGPWGRGECDALTSTLSILDTSAVDLLAHRAQAATSFAVRLAAEEQLALYGLRLPYLLANGCLAYPDAPSTEAMDSLVLVTRDIGLAMLVAGSGLIVPGALCILLRQVYSHSVCSPMVIGVCRQLLDSIAAFTGFSSASRMICNCAADIFCVDPELLDVAIEYLGAQITPEQDVQIRLAAALEWMLR</sequence>
<dbReference type="Pfam" id="PF11640">
    <property type="entry name" value="TAN"/>
    <property type="match status" value="1"/>
</dbReference>
<feature type="non-terminal residue" evidence="3">
    <location>
        <position position="1267"/>
    </location>
</feature>
<dbReference type="Proteomes" id="UP001150907">
    <property type="component" value="Unassembled WGS sequence"/>
</dbReference>
<accession>A0A9W8BBY7</accession>
<name>A0A9W8BBY7_9FUNG</name>
<feature type="region of interest" description="Disordered" evidence="1">
    <location>
        <begin position="888"/>
        <end position="921"/>
    </location>
</feature>
<dbReference type="GO" id="GO:0004674">
    <property type="term" value="F:protein serine/threonine kinase activity"/>
    <property type="evidence" value="ECO:0007669"/>
    <property type="project" value="InterPro"/>
</dbReference>